<dbReference type="CDD" id="cd05466">
    <property type="entry name" value="PBP2_LTTR_substrate"/>
    <property type="match status" value="1"/>
</dbReference>
<dbReference type="InterPro" id="IPR050950">
    <property type="entry name" value="HTH-type_LysR_regulators"/>
</dbReference>
<dbReference type="Pfam" id="PF03466">
    <property type="entry name" value="LysR_substrate"/>
    <property type="match status" value="1"/>
</dbReference>
<dbReference type="EMBL" id="MSKJ01000018">
    <property type="protein sequence ID" value="OLO44017.1"/>
    <property type="molecule type" value="Genomic_DNA"/>
</dbReference>
<evidence type="ECO:0000259" key="5">
    <source>
        <dbReference type="PROSITE" id="PS50931"/>
    </source>
</evidence>
<dbReference type="FunFam" id="1.10.10.10:FF:000001">
    <property type="entry name" value="LysR family transcriptional regulator"/>
    <property type="match status" value="1"/>
</dbReference>
<comment type="similarity">
    <text evidence="1">Belongs to the LysR transcriptional regulatory family.</text>
</comment>
<dbReference type="GO" id="GO:0005829">
    <property type="term" value="C:cytosol"/>
    <property type="evidence" value="ECO:0007669"/>
    <property type="project" value="TreeGrafter"/>
</dbReference>
<proteinExistence type="inferred from homology"/>
<dbReference type="RefSeq" id="WP_075377083.1">
    <property type="nucleotide sequence ID" value="NZ_MSKJ01000018.1"/>
</dbReference>
<keyword evidence="4" id="KW-0804">Transcription</keyword>
<evidence type="ECO:0000256" key="4">
    <source>
        <dbReference type="ARBA" id="ARBA00023163"/>
    </source>
</evidence>
<dbReference type="InterPro" id="IPR036390">
    <property type="entry name" value="WH_DNA-bd_sf"/>
</dbReference>
<sequence length="299" mass="31924">MELRYLRSFEAIVRCGGFTRAAADLHLAQPVVSAHIKRLELELGVTLLHRARPVSLSAAGESFLPYVRRALASLDEGERTVRAFRSVSVGHVRVAATSLLGGFDLVSTIGRFRLRYPGVTVSLRTGLIADLLDELHRGRVDVVVGPVGEQWEQEGSRRTEIADERLVLITPLSTARRVGSLADVVDEPFVCLSSDSGLRRLLNTAFSAIDAVPRVEFETHSPASIREMVAAGLGCALIAQSAVDKEGPDVQVHCIPGLPPHPPIAAISASDAAPPIARFVDELTAARSASRTAGAPPPA</sequence>
<comment type="caution">
    <text evidence="6">The sequence shown here is derived from an EMBL/GenBank/DDBJ whole genome shotgun (WGS) entry which is preliminary data.</text>
</comment>
<dbReference type="Proteomes" id="UP000186857">
    <property type="component" value="Unassembled WGS sequence"/>
</dbReference>
<dbReference type="InterPro" id="IPR000847">
    <property type="entry name" value="LysR_HTH_N"/>
</dbReference>
<organism evidence="6 7">
    <name type="scientific">Actinomyces oris</name>
    <dbReference type="NCBI Taxonomy" id="544580"/>
    <lineage>
        <taxon>Bacteria</taxon>
        <taxon>Bacillati</taxon>
        <taxon>Actinomycetota</taxon>
        <taxon>Actinomycetes</taxon>
        <taxon>Actinomycetales</taxon>
        <taxon>Actinomycetaceae</taxon>
        <taxon>Actinomyces</taxon>
    </lineage>
</organism>
<dbReference type="PRINTS" id="PR00039">
    <property type="entry name" value="HTHLYSR"/>
</dbReference>
<keyword evidence="2" id="KW-0805">Transcription regulation</keyword>
<evidence type="ECO:0000256" key="2">
    <source>
        <dbReference type="ARBA" id="ARBA00023015"/>
    </source>
</evidence>
<dbReference type="Pfam" id="PF00126">
    <property type="entry name" value="HTH_1"/>
    <property type="match status" value="1"/>
</dbReference>
<dbReference type="InterPro" id="IPR036388">
    <property type="entry name" value="WH-like_DNA-bd_sf"/>
</dbReference>
<evidence type="ECO:0000256" key="3">
    <source>
        <dbReference type="ARBA" id="ARBA00023125"/>
    </source>
</evidence>
<gene>
    <name evidence="6" type="ORF">BKH29_08695</name>
</gene>
<dbReference type="OrthoDB" id="9789529at2"/>
<reference evidence="6 7" key="1">
    <citation type="submission" date="2016-12" db="EMBL/GenBank/DDBJ databases">
        <title>Genomic Comparison of strains in the 'Actinomyces naeslundii' Group.</title>
        <authorList>
            <person name="Mughal S.R."/>
            <person name="Do T."/>
            <person name="Gilbert S.C."/>
            <person name="Witherden E.A."/>
            <person name="Didelot X."/>
            <person name="Beighton D."/>
        </authorList>
    </citation>
    <scope>NUCLEOTIDE SEQUENCE [LARGE SCALE GENOMIC DNA]</scope>
    <source>
        <strain evidence="6 7">CCUG 33920</strain>
    </source>
</reference>
<feature type="domain" description="HTH lysR-type" evidence="5">
    <location>
        <begin position="1"/>
        <end position="57"/>
    </location>
</feature>
<evidence type="ECO:0000256" key="1">
    <source>
        <dbReference type="ARBA" id="ARBA00009437"/>
    </source>
</evidence>
<dbReference type="PROSITE" id="PS50931">
    <property type="entry name" value="HTH_LYSR"/>
    <property type="match status" value="1"/>
</dbReference>
<evidence type="ECO:0000313" key="6">
    <source>
        <dbReference type="EMBL" id="OLO44017.1"/>
    </source>
</evidence>
<dbReference type="Gene3D" id="3.40.190.10">
    <property type="entry name" value="Periplasmic binding protein-like II"/>
    <property type="match status" value="2"/>
</dbReference>
<dbReference type="SUPFAM" id="SSF53850">
    <property type="entry name" value="Periplasmic binding protein-like II"/>
    <property type="match status" value="1"/>
</dbReference>
<dbReference type="AlphaFoldDB" id="A0A1Q8V7E6"/>
<dbReference type="GO" id="GO:0003677">
    <property type="term" value="F:DNA binding"/>
    <property type="evidence" value="ECO:0007669"/>
    <property type="project" value="UniProtKB-KW"/>
</dbReference>
<accession>A0A1Q8V7E6</accession>
<protein>
    <submittedName>
        <fullName evidence="6">LysR family transcriptional regulator</fullName>
    </submittedName>
</protein>
<dbReference type="SUPFAM" id="SSF46785">
    <property type="entry name" value="Winged helix' DNA-binding domain"/>
    <property type="match status" value="1"/>
</dbReference>
<evidence type="ECO:0000313" key="7">
    <source>
        <dbReference type="Proteomes" id="UP000186857"/>
    </source>
</evidence>
<dbReference type="Gene3D" id="1.10.10.10">
    <property type="entry name" value="Winged helix-like DNA-binding domain superfamily/Winged helix DNA-binding domain"/>
    <property type="match status" value="1"/>
</dbReference>
<dbReference type="GO" id="GO:0003700">
    <property type="term" value="F:DNA-binding transcription factor activity"/>
    <property type="evidence" value="ECO:0007669"/>
    <property type="project" value="InterPro"/>
</dbReference>
<dbReference type="InterPro" id="IPR005119">
    <property type="entry name" value="LysR_subst-bd"/>
</dbReference>
<dbReference type="PANTHER" id="PTHR30419">
    <property type="entry name" value="HTH-TYPE TRANSCRIPTIONAL REGULATOR YBHD"/>
    <property type="match status" value="1"/>
</dbReference>
<name>A0A1Q8V7E6_9ACTO</name>
<keyword evidence="3" id="KW-0238">DNA-binding</keyword>